<keyword evidence="3 5" id="KW-0949">S-adenosyl-L-methionine</keyword>
<evidence type="ECO:0000256" key="3">
    <source>
        <dbReference type="ARBA" id="ARBA00022691"/>
    </source>
</evidence>
<evidence type="ECO:0000313" key="7">
    <source>
        <dbReference type="EMBL" id="ABO97613.1"/>
    </source>
</evidence>
<keyword evidence="2 5" id="KW-0808">Transferase</keyword>
<dbReference type="EMBL" id="CP000588">
    <property type="protein sequence ID" value="ABO97613.1"/>
    <property type="molecule type" value="Genomic_DNA"/>
</dbReference>
<dbReference type="GO" id="GO:0008173">
    <property type="term" value="F:RNA methyltransferase activity"/>
    <property type="evidence" value="ECO:0007669"/>
    <property type="project" value="InterPro"/>
</dbReference>
<dbReference type="PANTHER" id="PTHR22808">
    <property type="entry name" value="NCL1 YEAST -RELATED NOL1/NOP2/FMU SUN DOMAIN-CONTAINING"/>
    <property type="match status" value="1"/>
</dbReference>
<dbReference type="Gramene" id="ABO97613">
    <property type="protein sequence ID" value="ABO97613"/>
    <property type="gene ID" value="OSTLU_16406"/>
</dbReference>
<evidence type="ECO:0000256" key="5">
    <source>
        <dbReference type="PROSITE-ProRule" id="PRU01023"/>
    </source>
</evidence>
<dbReference type="InterPro" id="IPR023267">
    <property type="entry name" value="RCMT"/>
</dbReference>
<dbReference type="Pfam" id="PF01189">
    <property type="entry name" value="Methyltr_RsmB-F"/>
    <property type="match status" value="1"/>
</dbReference>
<dbReference type="Proteomes" id="UP000001568">
    <property type="component" value="Chromosome 8"/>
</dbReference>
<dbReference type="InterPro" id="IPR029063">
    <property type="entry name" value="SAM-dependent_MTases_sf"/>
</dbReference>
<comment type="similarity">
    <text evidence="5">Belongs to the class I-like SAM-binding methyltransferase superfamily. RsmB/NOP family.</text>
</comment>
<proteinExistence type="inferred from homology"/>
<dbReference type="RefSeq" id="XP_001419320.1">
    <property type="nucleotide sequence ID" value="XM_001419283.1"/>
</dbReference>
<feature type="active site" description="Nucleophile" evidence="5">
    <location>
        <position position="154"/>
    </location>
</feature>
<dbReference type="InterPro" id="IPR049560">
    <property type="entry name" value="MeTrfase_RsmB-F_NOP2_cat"/>
</dbReference>
<keyword evidence="4 5" id="KW-0694">RNA-binding</keyword>
<dbReference type="KEGG" id="olu:OSTLU_16406"/>
<feature type="binding site" evidence="5">
    <location>
        <position position="82"/>
    </location>
    <ligand>
        <name>S-adenosyl-L-methionine</name>
        <dbReference type="ChEBI" id="CHEBI:59789"/>
    </ligand>
</feature>
<dbReference type="InterPro" id="IPR001678">
    <property type="entry name" value="MeTrfase_RsmB-F_NOP2_dom"/>
</dbReference>
<accession>A4S181</accession>
<evidence type="ECO:0000256" key="2">
    <source>
        <dbReference type="ARBA" id="ARBA00022679"/>
    </source>
</evidence>
<dbReference type="AlphaFoldDB" id="A4S181"/>
<dbReference type="HOGENOM" id="CLU_1051263_0_0_1"/>
<gene>
    <name evidence="7" type="ORF">OSTLU_16406</name>
</gene>
<dbReference type="SUPFAM" id="SSF53335">
    <property type="entry name" value="S-adenosyl-L-methionine-dependent methyltransferases"/>
    <property type="match status" value="1"/>
</dbReference>
<dbReference type="PROSITE" id="PS51686">
    <property type="entry name" value="SAM_MT_RSMB_NOP"/>
    <property type="match status" value="1"/>
</dbReference>
<dbReference type="OrthoDB" id="1938384at2759"/>
<comment type="caution">
    <text evidence="5">Lacks conserved residue(s) required for the propagation of feature annotation.</text>
</comment>
<keyword evidence="1 5" id="KW-0489">Methyltransferase</keyword>
<feature type="domain" description="SAM-dependent MTase RsmB/NOP-type" evidence="6">
    <location>
        <begin position="1"/>
        <end position="220"/>
    </location>
</feature>
<evidence type="ECO:0000259" key="6">
    <source>
        <dbReference type="PROSITE" id="PS51686"/>
    </source>
</evidence>
<protein>
    <recommendedName>
        <fullName evidence="6">SAM-dependent MTase RsmB/NOP-type domain-containing protein</fullName>
    </recommendedName>
</protein>
<evidence type="ECO:0000256" key="1">
    <source>
        <dbReference type="ARBA" id="ARBA00022603"/>
    </source>
</evidence>
<reference evidence="7 8" key="1">
    <citation type="journal article" date="2007" name="Proc. Natl. Acad. Sci. U.S.A.">
        <title>The tiny eukaryote Ostreococcus provides genomic insights into the paradox of plankton speciation.</title>
        <authorList>
            <person name="Palenik B."/>
            <person name="Grimwood J."/>
            <person name="Aerts A."/>
            <person name="Rouze P."/>
            <person name="Salamov A."/>
            <person name="Putnam N."/>
            <person name="Dupont C."/>
            <person name="Jorgensen R."/>
            <person name="Derelle E."/>
            <person name="Rombauts S."/>
            <person name="Zhou K."/>
            <person name="Otillar R."/>
            <person name="Merchant S.S."/>
            <person name="Podell S."/>
            <person name="Gaasterland T."/>
            <person name="Napoli C."/>
            <person name="Gendler K."/>
            <person name="Manuell A."/>
            <person name="Tai V."/>
            <person name="Vallon O."/>
            <person name="Piganeau G."/>
            <person name="Jancek S."/>
            <person name="Heijde M."/>
            <person name="Jabbari K."/>
            <person name="Bowler C."/>
            <person name="Lohr M."/>
            <person name="Robbens S."/>
            <person name="Werner G."/>
            <person name="Dubchak I."/>
            <person name="Pazour G.J."/>
            <person name="Ren Q."/>
            <person name="Paulsen I."/>
            <person name="Delwiche C."/>
            <person name="Schmutz J."/>
            <person name="Rokhsar D."/>
            <person name="Van de Peer Y."/>
            <person name="Moreau H."/>
            <person name="Grigoriev I.V."/>
        </authorList>
    </citation>
    <scope>NUCLEOTIDE SEQUENCE [LARGE SCALE GENOMIC DNA]</scope>
    <source>
        <strain evidence="7 8">CCE9901</strain>
    </source>
</reference>
<sequence length="265" mass="28969">MQLLECARYGASGGEGVVHANDAHPGRVGTLLDAIDRHARAGCERAGLFVTRSFGQDLHFPLFVSGGDLKRALKNICGMDDDAKRRAALLAIGGYTHVLADVPCSGDGTIRKDADALVRWHPGIGNALHSTQLAVARRCAQLLKPGGSMVYSTCTFNPIEDEAVVQTLLMDQDLSLELEELDLPLKGRPGMYSWKVGEHINASSEDEDVSIQWFASFDDAVRKSSSEFVKTMWPLDAPAHAEALRLELCARFLPHDDNTVEKEER</sequence>
<dbReference type="STRING" id="436017.A4S181"/>
<dbReference type="GeneID" id="5003267"/>
<dbReference type="GO" id="GO:0003723">
    <property type="term" value="F:RNA binding"/>
    <property type="evidence" value="ECO:0007669"/>
    <property type="project" value="UniProtKB-UniRule"/>
</dbReference>
<dbReference type="PANTHER" id="PTHR22808:SF1">
    <property type="entry name" value="RNA CYTOSINE-C(5)-METHYLTRANSFERASE NSUN2-RELATED"/>
    <property type="match status" value="1"/>
</dbReference>
<dbReference type="GO" id="GO:0001510">
    <property type="term" value="P:RNA methylation"/>
    <property type="evidence" value="ECO:0007669"/>
    <property type="project" value="InterPro"/>
</dbReference>
<dbReference type="PRINTS" id="PR02008">
    <property type="entry name" value="RCMTFAMILY"/>
</dbReference>
<organism evidence="7 8">
    <name type="scientific">Ostreococcus lucimarinus (strain CCE9901)</name>
    <dbReference type="NCBI Taxonomy" id="436017"/>
    <lineage>
        <taxon>Eukaryota</taxon>
        <taxon>Viridiplantae</taxon>
        <taxon>Chlorophyta</taxon>
        <taxon>Mamiellophyceae</taxon>
        <taxon>Mamiellales</taxon>
        <taxon>Bathycoccaceae</taxon>
        <taxon>Ostreococcus</taxon>
    </lineage>
</organism>
<dbReference type="Gene3D" id="3.40.50.150">
    <property type="entry name" value="Vaccinia Virus protein VP39"/>
    <property type="match status" value="1"/>
</dbReference>
<evidence type="ECO:0000256" key="4">
    <source>
        <dbReference type="ARBA" id="ARBA00022884"/>
    </source>
</evidence>
<feature type="binding site" evidence="5">
    <location>
        <position position="101"/>
    </location>
    <ligand>
        <name>S-adenosyl-L-methionine</name>
        <dbReference type="ChEBI" id="CHEBI:59789"/>
    </ligand>
</feature>
<keyword evidence="8" id="KW-1185">Reference proteome</keyword>
<evidence type="ECO:0000313" key="8">
    <source>
        <dbReference type="Proteomes" id="UP000001568"/>
    </source>
</evidence>
<name>A4S181_OSTLU</name>
<dbReference type="eggNOG" id="KOG2198">
    <property type="taxonomic scope" value="Eukaryota"/>
</dbReference>